<name>A0ACC3SFI7_9PEZI</name>
<protein>
    <submittedName>
        <fullName evidence="1">Uncharacterized protein</fullName>
    </submittedName>
</protein>
<keyword evidence="2" id="KW-1185">Reference proteome</keyword>
<sequence length="1372" mass="149858">MTACMQEPDLGFLATCNHLGYSCKRLCMPGVSDAVTAPVSPSLSEPRSRSSVMAEGVPICLDMERELGHAMTDTSSTPLLSPNLPSEDDVRAQELYQYFKPPNSETSSESGDIEAIWSHPVLVAHSQLVAWRMDTQRGMISLIDRDVQYFVAESTKTLDLKDPSQYENEGDAQWAGVCVPKQGRLCEHTVRARPIGEGLPPYFEVCDLSLDPRFKELPFVASKPHFRYYCGVPLRTDKGVAIGSIFALDNRVRPPAPASHLSFLGTMAENVMVHLGTVKEGMDVRRTMKMNQALAAFVDPRHQYHIRKWRASDKSVNATSCFSKPDADANLSPRTQKIVSWSVKESGKGAQKQKDGVAHDKVSNRQDESEADRRPSSDESTSSNGSASSSDSIVSPPPRRVDNVDHKKIFPRAATLLRQALCVEHGGAVNLEKERKVGSPEVDEALGTVRSDESEGSAQDKPATKDIAHLFAYSRPGKKREPASEDAQCRDVSMPISTLVKLIRRHPDGVLYCTADAAEPRVVGGGTPRPRRKSAEEYEIKLLLRHFPQARGILFIPFWNSNLSRWTVCLAYTTSDFCRFSHEIEFFFALAFCNCIKAEIDRLVTAIADQQKSGFIGSVSHELRSPLHGILAACEFLSDTPCSPFQRSLVDTAESCAHTLLDTIDMVLDYSKINTFSRDPQGVEKSSENKPSVVVSSGSEPYLNIWKNVNLVAITEEVIEGIATGHLSKSKRPDITGSSTLKRAVDLTEGEQLGDPGAASRPNVEIIVDIAPPSKWCFVTQPGAFRRVVMNLFGNALKYTEKGYIRVLLRFKAPESGETMPDERQDEAKSENRNVMITLTVEDSGIGMSQKYLQSKVFTPFAQENNMAPGTGLGLSLVRNIVQMLEGDIKIKSQKDVGTTVTVTLPMKQSGQSTKDSTSPGTEQRSNDDSVTQLQSLQHRPQVGIYQDGLPGDTPTQVKGTEMLRKAIGDYVHQWFGFPILNDWSADPPPDILCVDEVHLPFMSERHKLFAPDSEDGPALVVLCDNASRNAALVRDIDYRHLHVISRPFGPHKLARIFVSALKGLSRKHPASLADPENDGGEETAGMSPSLEHKKTSRDLSGDELAPIEITTFDALPTGTRVTDHPGGGVALPTLSLTDLPPSATPGSIPPTRTGGSTSYTQALSSALAAPRPHLNHGHKDLPSLHRSKSTNNIPTRPEQREARLLLVDDNHVNLNLLRTFLVKRGYQSVTLAEDGQQAVDTYADALKAGTPHDVIFMDLSMPIMDGFEATRRIRRLEATNSPRRDFSDTALGGGTLADGLVAQQALTIALTGNASGKDQSDAFTSGLDLYMTKPVSFKEVGKLLDLWESKGGASSAGRARAAVLAEDGLGG</sequence>
<evidence type="ECO:0000313" key="1">
    <source>
        <dbReference type="EMBL" id="KAK8211417.1"/>
    </source>
</evidence>
<accession>A0ACC3SFI7</accession>
<dbReference type="EMBL" id="JAMKPW020000014">
    <property type="protein sequence ID" value="KAK8211417.1"/>
    <property type="molecule type" value="Genomic_DNA"/>
</dbReference>
<evidence type="ECO:0000313" key="2">
    <source>
        <dbReference type="Proteomes" id="UP001320706"/>
    </source>
</evidence>
<comment type="caution">
    <text evidence="1">The sequence shown here is derived from an EMBL/GenBank/DDBJ whole genome shotgun (WGS) entry which is preliminary data.</text>
</comment>
<reference evidence="1" key="1">
    <citation type="submission" date="2024-02" db="EMBL/GenBank/DDBJ databases">
        <title>Metagenome Assembled Genome of Zalaria obscura JY119.</title>
        <authorList>
            <person name="Vighnesh L."/>
            <person name="Jagadeeshwari U."/>
            <person name="Venkata Ramana C."/>
            <person name="Sasikala C."/>
        </authorList>
    </citation>
    <scope>NUCLEOTIDE SEQUENCE</scope>
    <source>
        <strain evidence="1">JY119</strain>
    </source>
</reference>
<dbReference type="Proteomes" id="UP001320706">
    <property type="component" value="Unassembled WGS sequence"/>
</dbReference>
<gene>
    <name evidence="1" type="ORF">M8818_003384</name>
</gene>
<organism evidence="1 2">
    <name type="scientific">Zalaria obscura</name>
    <dbReference type="NCBI Taxonomy" id="2024903"/>
    <lineage>
        <taxon>Eukaryota</taxon>
        <taxon>Fungi</taxon>
        <taxon>Dikarya</taxon>
        <taxon>Ascomycota</taxon>
        <taxon>Pezizomycotina</taxon>
        <taxon>Dothideomycetes</taxon>
        <taxon>Dothideomycetidae</taxon>
        <taxon>Dothideales</taxon>
        <taxon>Zalariaceae</taxon>
        <taxon>Zalaria</taxon>
    </lineage>
</organism>
<proteinExistence type="predicted"/>